<evidence type="ECO:0000256" key="1">
    <source>
        <dbReference type="SAM" id="SignalP"/>
    </source>
</evidence>
<sequence>MHLSLCLLISVFARTIFALSPSQIIDSLDTLTVAANKITPLLNEIVADIDTKSQDILKSKELLDQLTTNYVAFANSVATNPGEIVCDQSVSSQVGQVADTHSKAFSTMGIALTRVLPTYNKYGYYVDGCNDGVAIGLHAITLFTDLAVMFPRDGLALLFSGLLENLRVPLVELSAVGCFVPLLGPLPLR</sequence>
<name>A0AAD6UX85_9AGAR</name>
<proteinExistence type="predicted"/>
<feature type="signal peptide" evidence="1">
    <location>
        <begin position="1"/>
        <end position="18"/>
    </location>
</feature>
<comment type="caution">
    <text evidence="2">The sequence shown here is derived from an EMBL/GenBank/DDBJ whole genome shotgun (WGS) entry which is preliminary data.</text>
</comment>
<protein>
    <submittedName>
        <fullName evidence="2">Uncharacterized protein</fullName>
    </submittedName>
</protein>
<reference evidence="2" key="1">
    <citation type="submission" date="2023-03" db="EMBL/GenBank/DDBJ databases">
        <title>Massive genome expansion in bonnet fungi (Mycena s.s.) driven by repeated elements and novel gene families across ecological guilds.</title>
        <authorList>
            <consortium name="Lawrence Berkeley National Laboratory"/>
            <person name="Harder C.B."/>
            <person name="Miyauchi S."/>
            <person name="Viragh M."/>
            <person name="Kuo A."/>
            <person name="Thoen E."/>
            <person name="Andreopoulos B."/>
            <person name="Lu D."/>
            <person name="Skrede I."/>
            <person name="Drula E."/>
            <person name="Henrissat B."/>
            <person name="Morin E."/>
            <person name="Kohler A."/>
            <person name="Barry K."/>
            <person name="LaButti K."/>
            <person name="Morin E."/>
            <person name="Salamov A."/>
            <person name="Lipzen A."/>
            <person name="Mereny Z."/>
            <person name="Hegedus B."/>
            <person name="Baldrian P."/>
            <person name="Stursova M."/>
            <person name="Weitz H."/>
            <person name="Taylor A."/>
            <person name="Grigoriev I.V."/>
            <person name="Nagy L.G."/>
            <person name="Martin F."/>
            <person name="Kauserud H."/>
        </authorList>
    </citation>
    <scope>NUCLEOTIDE SEQUENCE</scope>
    <source>
        <strain evidence="2">9144</strain>
    </source>
</reference>
<feature type="chain" id="PRO_5041928164" evidence="1">
    <location>
        <begin position="19"/>
        <end position="189"/>
    </location>
</feature>
<dbReference type="AlphaFoldDB" id="A0AAD6UX85"/>
<accession>A0AAD6UX85</accession>
<keyword evidence="3" id="KW-1185">Reference proteome</keyword>
<evidence type="ECO:0000313" key="3">
    <source>
        <dbReference type="Proteomes" id="UP001219525"/>
    </source>
</evidence>
<organism evidence="2 3">
    <name type="scientific">Mycena pura</name>
    <dbReference type="NCBI Taxonomy" id="153505"/>
    <lineage>
        <taxon>Eukaryota</taxon>
        <taxon>Fungi</taxon>
        <taxon>Dikarya</taxon>
        <taxon>Basidiomycota</taxon>
        <taxon>Agaricomycotina</taxon>
        <taxon>Agaricomycetes</taxon>
        <taxon>Agaricomycetidae</taxon>
        <taxon>Agaricales</taxon>
        <taxon>Marasmiineae</taxon>
        <taxon>Mycenaceae</taxon>
        <taxon>Mycena</taxon>
    </lineage>
</organism>
<keyword evidence="1" id="KW-0732">Signal</keyword>
<dbReference type="EMBL" id="JARJCW010000081">
    <property type="protein sequence ID" value="KAJ7196819.1"/>
    <property type="molecule type" value="Genomic_DNA"/>
</dbReference>
<gene>
    <name evidence="2" type="ORF">GGX14DRAFT_574634</name>
</gene>
<dbReference type="Proteomes" id="UP001219525">
    <property type="component" value="Unassembled WGS sequence"/>
</dbReference>
<evidence type="ECO:0000313" key="2">
    <source>
        <dbReference type="EMBL" id="KAJ7196819.1"/>
    </source>
</evidence>